<sequence length="227" mass="23983">MRYRSGGPFADAVAAVRAGRRPPRPSQSPPPGRAAPAAIPSSAPARIAGNPTSRATAPRRSRPATGGNRPPARRTFSSGQRALLWAAGVLGALAIIIAVLIVINSRGDNQPQLPPPTVTDTGSPPASQTPTGRGLRLGGTGFGPFDDAGHDGSQWGASSRRGRAGQTNSAGLSRCGRLTMRRWTDTRHRDDHPRHLSDRYELGDILGFGECPKFTWPAICVCTGTWR</sequence>
<dbReference type="AlphaFoldDB" id="A0A7G1IQ01"/>
<keyword evidence="4" id="KW-1185">Reference proteome</keyword>
<name>A0A7G1IQ01_MYCKA</name>
<feature type="compositionally biased region" description="Low complexity" evidence="1">
    <location>
        <begin position="7"/>
        <end position="17"/>
    </location>
</feature>
<dbReference type="Proteomes" id="UP000516380">
    <property type="component" value="Chromosome"/>
</dbReference>
<dbReference type="EMBL" id="AP023343">
    <property type="protein sequence ID" value="BCI92424.1"/>
    <property type="molecule type" value="Genomic_DNA"/>
</dbReference>
<keyword evidence="2" id="KW-0472">Membrane</keyword>
<organism evidence="3 4">
    <name type="scientific">Mycobacterium kansasii</name>
    <dbReference type="NCBI Taxonomy" id="1768"/>
    <lineage>
        <taxon>Bacteria</taxon>
        <taxon>Bacillati</taxon>
        <taxon>Actinomycetota</taxon>
        <taxon>Actinomycetes</taxon>
        <taxon>Mycobacteriales</taxon>
        <taxon>Mycobacteriaceae</taxon>
        <taxon>Mycobacterium</taxon>
    </lineage>
</organism>
<feature type="compositionally biased region" description="Low complexity" evidence="1">
    <location>
        <begin position="34"/>
        <end position="56"/>
    </location>
</feature>
<keyword evidence="2" id="KW-1133">Transmembrane helix</keyword>
<reference evidence="3 4" key="1">
    <citation type="submission" date="2020-07" db="EMBL/GenBank/DDBJ databases">
        <title>Mycobacterium kansasii (former subtype) with zoonotic potential isolated from diseased indoor pet cat, Japan.</title>
        <authorList>
            <person name="Fukano H."/>
            <person name="Terazono T."/>
            <person name="Hoshino Y."/>
        </authorList>
    </citation>
    <scope>NUCLEOTIDE SEQUENCE [LARGE SCALE GENOMIC DNA]</scope>
    <source>
        <strain evidence="3 4">Kuro-I</strain>
    </source>
</reference>
<gene>
    <name evidence="3" type="ORF">NIIDMKKI_76300</name>
</gene>
<proteinExistence type="predicted"/>
<feature type="compositionally biased region" description="Pro residues" evidence="1">
    <location>
        <begin position="24"/>
        <end position="33"/>
    </location>
</feature>
<protein>
    <submittedName>
        <fullName evidence="3">Uncharacterized protein</fullName>
    </submittedName>
</protein>
<evidence type="ECO:0000313" key="3">
    <source>
        <dbReference type="EMBL" id="BCI92424.1"/>
    </source>
</evidence>
<feature type="transmembrane region" description="Helical" evidence="2">
    <location>
        <begin position="82"/>
        <end position="103"/>
    </location>
</feature>
<feature type="region of interest" description="Disordered" evidence="1">
    <location>
        <begin position="1"/>
        <end position="75"/>
    </location>
</feature>
<accession>A0A7G1IQ01</accession>
<evidence type="ECO:0000256" key="2">
    <source>
        <dbReference type="SAM" id="Phobius"/>
    </source>
</evidence>
<keyword evidence="2" id="KW-0812">Transmembrane</keyword>
<feature type="region of interest" description="Disordered" evidence="1">
    <location>
        <begin position="111"/>
        <end position="171"/>
    </location>
</feature>
<evidence type="ECO:0000256" key="1">
    <source>
        <dbReference type="SAM" id="MobiDB-lite"/>
    </source>
</evidence>
<feature type="compositionally biased region" description="Polar residues" evidence="1">
    <location>
        <begin position="118"/>
        <end position="129"/>
    </location>
</feature>
<evidence type="ECO:0000313" key="4">
    <source>
        <dbReference type="Proteomes" id="UP000516380"/>
    </source>
</evidence>